<feature type="transmembrane region" description="Helical" evidence="8">
    <location>
        <begin position="187"/>
        <end position="213"/>
    </location>
</feature>
<dbReference type="InterPro" id="IPR000276">
    <property type="entry name" value="GPCR_Rhodpsn"/>
</dbReference>
<dbReference type="Proteomes" id="UP001159427">
    <property type="component" value="Unassembled WGS sequence"/>
</dbReference>
<dbReference type="EMBL" id="CALNXI010002547">
    <property type="protein sequence ID" value="CAH3188804.1"/>
    <property type="molecule type" value="Genomic_DNA"/>
</dbReference>
<evidence type="ECO:0000256" key="4">
    <source>
        <dbReference type="ARBA" id="ARBA00023040"/>
    </source>
</evidence>
<keyword evidence="11" id="KW-1185">Reference proteome</keyword>
<feature type="transmembrane region" description="Helical" evidence="8">
    <location>
        <begin position="291"/>
        <end position="315"/>
    </location>
</feature>
<dbReference type="PRINTS" id="PR00237">
    <property type="entry name" value="GPCRRHODOPSN"/>
</dbReference>
<evidence type="ECO:0000313" key="11">
    <source>
        <dbReference type="Proteomes" id="UP001159427"/>
    </source>
</evidence>
<keyword evidence="3 8" id="KW-1133">Transmembrane helix</keyword>
<keyword evidence="5 8" id="KW-0472">Membrane</keyword>
<dbReference type="PROSITE" id="PS50262">
    <property type="entry name" value="G_PROTEIN_RECEP_F1_2"/>
    <property type="match status" value="1"/>
</dbReference>
<keyword evidence="2 8" id="KW-0812">Transmembrane</keyword>
<feature type="transmembrane region" description="Helical" evidence="8">
    <location>
        <begin position="24"/>
        <end position="48"/>
    </location>
</feature>
<feature type="transmembrane region" description="Helical" evidence="8">
    <location>
        <begin position="99"/>
        <end position="121"/>
    </location>
</feature>
<gene>
    <name evidence="10" type="ORF">PEVE_00018818</name>
</gene>
<comment type="caution">
    <text evidence="10">The sequence shown here is derived from an EMBL/GenBank/DDBJ whole genome shotgun (WGS) entry which is preliminary data.</text>
</comment>
<evidence type="ECO:0000256" key="7">
    <source>
        <dbReference type="ARBA" id="ARBA00023224"/>
    </source>
</evidence>
<feature type="transmembrane region" description="Helical" evidence="8">
    <location>
        <begin position="142"/>
        <end position="163"/>
    </location>
</feature>
<evidence type="ECO:0000256" key="2">
    <source>
        <dbReference type="ARBA" id="ARBA00022692"/>
    </source>
</evidence>
<dbReference type="PANTHER" id="PTHR45695">
    <property type="entry name" value="LEUCOKININ RECEPTOR-RELATED"/>
    <property type="match status" value="1"/>
</dbReference>
<reference evidence="10 11" key="1">
    <citation type="submission" date="2022-05" db="EMBL/GenBank/DDBJ databases">
        <authorList>
            <consortium name="Genoscope - CEA"/>
            <person name="William W."/>
        </authorList>
    </citation>
    <scope>NUCLEOTIDE SEQUENCE [LARGE SCALE GENOMIC DNA]</scope>
</reference>
<keyword evidence="6" id="KW-0675">Receptor</keyword>
<feature type="domain" description="G-protein coupled receptors family 1 profile" evidence="9">
    <location>
        <begin position="40"/>
        <end position="312"/>
    </location>
</feature>
<dbReference type="PANTHER" id="PTHR45695:SF9">
    <property type="entry name" value="LEUCOKININ RECEPTOR"/>
    <property type="match status" value="1"/>
</dbReference>
<feature type="transmembrane region" description="Helical" evidence="8">
    <location>
        <begin position="257"/>
        <end position="279"/>
    </location>
</feature>
<proteinExistence type="predicted"/>
<dbReference type="CDD" id="cd00637">
    <property type="entry name" value="7tm_classA_rhodopsin-like"/>
    <property type="match status" value="1"/>
</dbReference>
<comment type="subcellular location">
    <subcellularLocation>
        <location evidence="1">Membrane</location>
        <topology evidence="1">Multi-pass membrane protein</topology>
    </subcellularLocation>
</comment>
<keyword evidence="7" id="KW-0807">Transducer</keyword>
<accession>A0ABN8SCW6</accession>
<dbReference type="Pfam" id="PF00001">
    <property type="entry name" value="7tm_1"/>
    <property type="match status" value="1"/>
</dbReference>
<evidence type="ECO:0000256" key="8">
    <source>
        <dbReference type="SAM" id="Phobius"/>
    </source>
</evidence>
<dbReference type="SUPFAM" id="SSF81321">
    <property type="entry name" value="Family A G protein-coupled receptor-like"/>
    <property type="match status" value="1"/>
</dbReference>
<name>A0ABN8SCW6_9CNID</name>
<evidence type="ECO:0000256" key="6">
    <source>
        <dbReference type="ARBA" id="ARBA00023170"/>
    </source>
</evidence>
<evidence type="ECO:0000256" key="5">
    <source>
        <dbReference type="ARBA" id="ARBA00023136"/>
    </source>
</evidence>
<evidence type="ECO:0000256" key="1">
    <source>
        <dbReference type="ARBA" id="ARBA00004141"/>
    </source>
</evidence>
<evidence type="ECO:0000313" key="10">
    <source>
        <dbReference type="EMBL" id="CAH3188804.1"/>
    </source>
</evidence>
<sequence>MDTNCSNSSSPDAWSDLTTPTMKWFFRLLFSAILFVGLFGNGVVSLAIALKQRLRTTANLLVLNLSASDFVFISLYTPTQLSFFEHNYSWVMGDAICKLSYAVLPACLSSTVGTLLCIAFLRYKAVADPFRVRFGLTYRTTALVISVIWLLSLLSGLPVLLVAKTVPYKDKTFCDEIWPVGKPYREIYWVSIFVIQYAIPLLIILFLSIGTVIKVKNSRARILPTTSTAHNLDTSVPSALNASVRQRRRQESNMSRVLTCLVILYAICMLPQHVVFYWWTYGDLLKQKYSLYIFTTANIFPIANSALNSFIYGSLHKELKNGLKNCLKCS</sequence>
<protein>
    <recommendedName>
        <fullName evidence="9">G-protein coupled receptors family 1 profile domain-containing protein</fullName>
    </recommendedName>
</protein>
<dbReference type="InterPro" id="IPR017452">
    <property type="entry name" value="GPCR_Rhodpsn_7TM"/>
</dbReference>
<feature type="transmembrane region" description="Helical" evidence="8">
    <location>
        <begin position="60"/>
        <end position="79"/>
    </location>
</feature>
<organism evidence="10 11">
    <name type="scientific">Porites evermanni</name>
    <dbReference type="NCBI Taxonomy" id="104178"/>
    <lineage>
        <taxon>Eukaryota</taxon>
        <taxon>Metazoa</taxon>
        <taxon>Cnidaria</taxon>
        <taxon>Anthozoa</taxon>
        <taxon>Hexacorallia</taxon>
        <taxon>Scleractinia</taxon>
        <taxon>Fungiina</taxon>
        <taxon>Poritidae</taxon>
        <taxon>Porites</taxon>
    </lineage>
</organism>
<evidence type="ECO:0000259" key="9">
    <source>
        <dbReference type="PROSITE" id="PS50262"/>
    </source>
</evidence>
<keyword evidence="4" id="KW-0297">G-protein coupled receptor</keyword>
<evidence type="ECO:0000256" key="3">
    <source>
        <dbReference type="ARBA" id="ARBA00022989"/>
    </source>
</evidence>
<dbReference type="Gene3D" id="1.20.1070.10">
    <property type="entry name" value="Rhodopsin 7-helix transmembrane proteins"/>
    <property type="match status" value="1"/>
</dbReference>